<accession>A0A2S0MUK9</accession>
<dbReference type="GO" id="GO:0008233">
    <property type="term" value="F:peptidase activity"/>
    <property type="evidence" value="ECO:0007669"/>
    <property type="project" value="UniProtKB-KW"/>
</dbReference>
<dbReference type="RefSeq" id="WP_106473688.1">
    <property type="nucleotide sequence ID" value="NZ_CP027665.1"/>
</dbReference>
<dbReference type="EC" id="3.4.23.-" evidence="2"/>
<dbReference type="Pfam" id="PF13975">
    <property type="entry name" value="gag-asp_proteas"/>
    <property type="match status" value="1"/>
</dbReference>
<keyword evidence="2" id="KW-0378">Hydrolase</keyword>
<dbReference type="InterPro" id="IPR011969">
    <property type="entry name" value="Clan_AA_Asp_peptidase_C"/>
</dbReference>
<keyword evidence="1" id="KW-0472">Membrane</keyword>
<keyword evidence="1" id="KW-1133">Transmembrane helix</keyword>
<evidence type="ECO:0000313" key="3">
    <source>
        <dbReference type="Proteomes" id="UP000237655"/>
    </source>
</evidence>
<evidence type="ECO:0000256" key="1">
    <source>
        <dbReference type="SAM" id="Phobius"/>
    </source>
</evidence>
<dbReference type="AlphaFoldDB" id="A0A2S0MUK9"/>
<proteinExistence type="predicted"/>
<dbReference type="EMBL" id="CP027665">
    <property type="protein sequence ID" value="AVO39383.1"/>
    <property type="molecule type" value="Genomic_DNA"/>
</dbReference>
<organism evidence="2 3">
    <name type="scientific">Pukyongiella litopenaei</name>
    <dbReference type="NCBI Taxonomy" id="2605946"/>
    <lineage>
        <taxon>Bacteria</taxon>
        <taxon>Pseudomonadati</taxon>
        <taxon>Pseudomonadota</taxon>
        <taxon>Alphaproteobacteria</taxon>
        <taxon>Rhodobacterales</taxon>
        <taxon>Paracoccaceae</taxon>
        <taxon>Pukyongiella</taxon>
    </lineage>
</organism>
<protein>
    <submittedName>
        <fullName evidence="2">TIGR02281 family clan AA aspartic protease</fullName>
        <ecNumber evidence="2">3.4.23.-</ecNumber>
    </submittedName>
</protein>
<dbReference type="KEGG" id="thas:C6Y53_17910"/>
<reference evidence="3" key="1">
    <citation type="submission" date="2018-03" db="EMBL/GenBank/DDBJ databases">
        <title>Genomic analysis of the strain SH-1 isolated from shrimp intestine.</title>
        <authorList>
            <person name="Kim Y.-S."/>
            <person name="Kim S.-E."/>
            <person name="Kim K.-H."/>
        </authorList>
    </citation>
    <scope>NUCLEOTIDE SEQUENCE [LARGE SCALE GENOMIC DNA]</scope>
    <source>
        <strain evidence="3">SH-1</strain>
    </source>
</reference>
<dbReference type="InterPro" id="IPR021109">
    <property type="entry name" value="Peptidase_aspartic_dom_sf"/>
</dbReference>
<dbReference type="GO" id="GO:0006508">
    <property type="term" value="P:proteolysis"/>
    <property type="evidence" value="ECO:0007669"/>
    <property type="project" value="UniProtKB-KW"/>
</dbReference>
<dbReference type="NCBIfam" id="TIGR02281">
    <property type="entry name" value="clan_AA_DTGA"/>
    <property type="match status" value="1"/>
</dbReference>
<dbReference type="CDD" id="cd05483">
    <property type="entry name" value="retropepsin_like_bacteria"/>
    <property type="match status" value="1"/>
</dbReference>
<keyword evidence="2" id="KW-0645">Protease</keyword>
<dbReference type="Gene3D" id="2.40.70.10">
    <property type="entry name" value="Acid Proteases"/>
    <property type="match status" value="1"/>
</dbReference>
<dbReference type="Proteomes" id="UP000237655">
    <property type="component" value="Chromosome"/>
</dbReference>
<feature type="transmembrane region" description="Helical" evidence="1">
    <location>
        <begin position="6"/>
        <end position="25"/>
    </location>
</feature>
<name>A0A2S0MUK9_9RHOB</name>
<keyword evidence="3" id="KW-1185">Reference proteome</keyword>
<gene>
    <name evidence="2" type="ORF">C6Y53_17910</name>
</gene>
<feature type="transmembrane region" description="Helical" evidence="1">
    <location>
        <begin position="37"/>
        <end position="55"/>
    </location>
</feature>
<dbReference type="InterPro" id="IPR034122">
    <property type="entry name" value="Retropepsin-like_bacterial"/>
</dbReference>
<keyword evidence="1" id="KW-0812">Transmembrane</keyword>
<evidence type="ECO:0000313" key="2">
    <source>
        <dbReference type="EMBL" id="AVO39383.1"/>
    </source>
</evidence>
<dbReference type="SUPFAM" id="SSF50630">
    <property type="entry name" value="Acid proteases"/>
    <property type="match status" value="1"/>
</dbReference>
<sequence>MSNIEIGNLVYLLLLGAVLLSWAFVQNRRNLGRLAQQAIAWGLIFLGTIAAIGLWDDIRGTVQPSLATVTEGNRVEVPRARDGHYYLTLEVNGTPVRFMIDTGASQVVLTRRDAERVGIAPGDLAYSGRANTANGTVRTAPVVLDDIALGPIRDRGVPAAVNEGEMDESLLGMSYLQRWGRIEIGGGALVLTR</sequence>